<name>A0A9W9TEG4_9EURO</name>
<evidence type="ECO:0000256" key="3">
    <source>
        <dbReference type="SAM" id="SignalP"/>
    </source>
</evidence>
<keyword evidence="3" id="KW-0732">Signal</keyword>
<reference evidence="4" key="2">
    <citation type="journal article" date="2023" name="IMA Fungus">
        <title>Comparative genomic study of the Penicillium genus elucidates a diverse pangenome and 15 lateral gene transfer events.</title>
        <authorList>
            <person name="Petersen C."/>
            <person name="Sorensen T."/>
            <person name="Nielsen M.R."/>
            <person name="Sondergaard T.E."/>
            <person name="Sorensen J.L."/>
            <person name="Fitzpatrick D.A."/>
            <person name="Frisvad J.C."/>
            <person name="Nielsen K.L."/>
        </authorList>
    </citation>
    <scope>NUCLEOTIDE SEQUENCE</scope>
    <source>
        <strain evidence="4">IBT 15544</strain>
    </source>
</reference>
<evidence type="ECO:0000256" key="1">
    <source>
        <dbReference type="SAM" id="MobiDB-lite"/>
    </source>
</evidence>
<dbReference type="EMBL" id="JAPQKR010000004">
    <property type="protein sequence ID" value="KAJ5218585.1"/>
    <property type="molecule type" value="Genomic_DNA"/>
</dbReference>
<evidence type="ECO:0000313" key="4">
    <source>
        <dbReference type="EMBL" id="KAJ5218585.1"/>
    </source>
</evidence>
<feature type="signal peptide" evidence="3">
    <location>
        <begin position="1"/>
        <end position="30"/>
    </location>
</feature>
<dbReference type="GeneID" id="83175047"/>
<evidence type="ECO:0000256" key="2">
    <source>
        <dbReference type="SAM" id="Phobius"/>
    </source>
</evidence>
<protein>
    <submittedName>
        <fullName evidence="4">Uncharacterized protein</fullName>
    </submittedName>
</protein>
<organism evidence="4 5">
    <name type="scientific">Penicillium cinerascens</name>
    <dbReference type="NCBI Taxonomy" id="70096"/>
    <lineage>
        <taxon>Eukaryota</taxon>
        <taxon>Fungi</taxon>
        <taxon>Dikarya</taxon>
        <taxon>Ascomycota</taxon>
        <taxon>Pezizomycotina</taxon>
        <taxon>Eurotiomycetes</taxon>
        <taxon>Eurotiomycetidae</taxon>
        <taxon>Eurotiales</taxon>
        <taxon>Aspergillaceae</taxon>
        <taxon>Penicillium</taxon>
    </lineage>
</organism>
<proteinExistence type="predicted"/>
<evidence type="ECO:0000313" key="5">
    <source>
        <dbReference type="Proteomes" id="UP001150904"/>
    </source>
</evidence>
<dbReference type="OrthoDB" id="4344543at2759"/>
<gene>
    <name evidence="4" type="ORF">N7498_000684</name>
</gene>
<feature type="compositionally biased region" description="Polar residues" evidence="1">
    <location>
        <begin position="242"/>
        <end position="255"/>
    </location>
</feature>
<feature type="chain" id="PRO_5040839697" evidence="3">
    <location>
        <begin position="31"/>
        <end position="305"/>
    </location>
</feature>
<dbReference type="RefSeq" id="XP_058313158.1">
    <property type="nucleotide sequence ID" value="XM_058447747.1"/>
</dbReference>
<keyword evidence="5" id="KW-1185">Reference proteome</keyword>
<keyword evidence="2" id="KW-1133">Transmembrane helix</keyword>
<comment type="caution">
    <text evidence="4">The sequence shown here is derived from an EMBL/GenBank/DDBJ whole genome shotgun (WGS) entry which is preliminary data.</text>
</comment>
<feature type="compositionally biased region" description="Low complexity" evidence="1">
    <location>
        <begin position="79"/>
        <end position="89"/>
    </location>
</feature>
<keyword evidence="2" id="KW-0812">Transmembrane</keyword>
<sequence length="305" mass="33290">MRPGLAKPGALPLLALIVFSLLTLVPSLSSIYNIKLADFASYTNGARQVPLIQNNAADLVSETHPVDPRRPWILAAQYRPRGNRPSRSSRTGHSAPTFPSEIAPVKNESRVSHSAESSFMFSRRAHAFRTYFIQQLDDYQFLTPFTNRNYATANANLPPTLAPSNINPSPTSDHDKIFEHTQQLSNGLTALKDDSGLHLPSLRNKWQQACRSATGLSSKVSPYNSALHSLIRSGSKYLESMFSGNASPNPATSQTDNDRALPVPTQISEKIPGGQATDAASHHSRELRGSCMAVVIGLVVGIMWF</sequence>
<feature type="region of interest" description="Disordered" evidence="1">
    <location>
        <begin position="79"/>
        <end position="101"/>
    </location>
</feature>
<reference evidence="4" key="1">
    <citation type="submission" date="2022-12" db="EMBL/GenBank/DDBJ databases">
        <authorList>
            <person name="Petersen C."/>
        </authorList>
    </citation>
    <scope>NUCLEOTIDE SEQUENCE</scope>
    <source>
        <strain evidence="4">IBT 15544</strain>
    </source>
</reference>
<feature type="region of interest" description="Disordered" evidence="1">
    <location>
        <begin position="241"/>
        <end position="260"/>
    </location>
</feature>
<dbReference type="AlphaFoldDB" id="A0A9W9TEG4"/>
<accession>A0A9W9TEG4</accession>
<feature type="transmembrane region" description="Helical" evidence="2">
    <location>
        <begin position="287"/>
        <end position="304"/>
    </location>
</feature>
<keyword evidence="2" id="KW-0472">Membrane</keyword>
<dbReference type="Proteomes" id="UP001150904">
    <property type="component" value="Unassembled WGS sequence"/>
</dbReference>